<sequence length="146" mass="15933">MAVSANIEFHVAAPMSVVMEVLMDIESLPDWSGPHKEAEIIDEYDDGTPKTVRMVVTAAGISDEQTCTYEWTDTTCEWHLVKSNQLSEQHGKYTVTATDAGASVHFDLAVDLKIKLPGLIVKRAQKMAVDTARKGLTAEAEKRAAG</sequence>
<evidence type="ECO:0000313" key="3">
    <source>
        <dbReference type="Proteomes" id="UP000183180"/>
    </source>
</evidence>
<dbReference type="PANTHER" id="PTHR39683:SF4">
    <property type="entry name" value="COENZYME Q-BINDING PROTEIN COQ10 START DOMAIN-CONTAINING PROTEIN"/>
    <property type="match status" value="1"/>
</dbReference>
<dbReference type="CDD" id="cd07819">
    <property type="entry name" value="SRPBCC_2"/>
    <property type="match status" value="1"/>
</dbReference>
<evidence type="ECO:0000313" key="4">
    <source>
        <dbReference type="Proteomes" id="UP001265083"/>
    </source>
</evidence>
<reference evidence="2 3" key="1">
    <citation type="submission" date="2016-10" db="EMBL/GenBank/DDBJ databases">
        <authorList>
            <person name="de Groot N.N."/>
        </authorList>
    </citation>
    <scope>NUCLEOTIDE SEQUENCE [LARGE SCALE GENOMIC DNA]</scope>
    <source>
        <strain evidence="2 3">DSM 44215</strain>
    </source>
</reference>
<keyword evidence="4" id="KW-1185">Reference proteome</keyword>
<dbReference type="Proteomes" id="UP001265083">
    <property type="component" value="Unassembled WGS sequence"/>
</dbReference>
<dbReference type="EMBL" id="FNLM01000034">
    <property type="protein sequence ID" value="SDU66051.1"/>
    <property type="molecule type" value="Genomic_DNA"/>
</dbReference>
<dbReference type="InterPro" id="IPR023393">
    <property type="entry name" value="START-like_dom_sf"/>
</dbReference>
<dbReference type="SUPFAM" id="SSF55961">
    <property type="entry name" value="Bet v1-like"/>
    <property type="match status" value="1"/>
</dbReference>
<proteinExistence type="predicted"/>
<reference evidence="1 4" key="2">
    <citation type="submission" date="2023-08" db="EMBL/GenBank/DDBJ databases">
        <title>Bioegradation of LLDPE and BLDPE plastic by marine bacteria from coast plastic debris.</title>
        <authorList>
            <person name="Rong Z."/>
        </authorList>
    </citation>
    <scope>NUCLEOTIDE SEQUENCE [LARGE SCALE GENOMIC DNA]</scope>
    <source>
        <strain evidence="1 4">Z-2</strain>
    </source>
</reference>
<evidence type="ECO:0000313" key="1">
    <source>
        <dbReference type="EMBL" id="MDS1115483.1"/>
    </source>
</evidence>
<name>A0A1H2KC73_9ACTN</name>
<dbReference type="InterPro" id="IPR019587">
    <property type="entry name" value="Polyketide_cyclase/dehydratase"/>
</dbReference>
<dbReference type="Proteomes" id="UP000183180">
    <property type="component" value="Unassembled WGS sequence"/>
</dbReference>
<dbReference type="EMBL" id="JAVLUS010000014">
    <property type="protein sequence ID" value="MDS1115483.1"/>
    <property type="molecule type" value="Genomic_DNA"/>
</dbReference>
<dbReference type="OrthoDB" id="4730534at2"/>
<dbReference type="AlphaFoldDB" id="A0A1H2KC73"/>
<dbReference type="STRING" id="158898.SAMN04488548_1343068"/>
<protein>
    <submittedName>
        <fullName evidence="2">Polyketide cyclase / dehydrase and lipid transport</fullName>
    </submittedName>
    <submittedName>
        <fullName evidence="1">SRPBCC family protein</fullName>
    </submittedName>
</protein>
<gene>
    <name evidence="1" type="ORF">RD149_17140</name>
    <name evidence="2" type="ORF">SAMN04488548_1343068</name>
</gene>
<organism evidence="2 3">
    <name type="scientific">Gordonia westfalica</name>
    <dbReference type="NCBI Taxonomy" id="158898"/>
    <lineage>
        <taxon>Bacteria</taxon>
        <taxon>Bacillati</taxon>
        <taxon>Actinomycetota</taxon>
        <taxon>Actinomycetes</taxon>
        <taxon>Mycobacteriales</taxon>
        <taxon>Gordoniaceae</taxon>
        <taxon>Gordonia</taxon>
    </lineage>
</organism>
<dbReference type="Gene3D" id="3.30.530.20">
    <property type="match status" value="1"/>
</dbReference>
<dbReference type="RefSeq" id="WP_074851747.1">
    <property type="nucleotide sequence ID" value="NZ_FNLM01000034.1"/>
</dbReference>
<dbReference type="PANTHER" id="PTHR39683">
    <property type="entry name" value="CONSERVED PROTEIN TB16.3"/>
    <property type="match status" value="1"/>
</dbReference>
<evidence type="ECO:0000313" key="2">
    <source>
        <dbReference type="EMBL" id="SDU66051.1"/>
    </source>
</evidence>
<dbReference type="Pfam" id="PF10604">
    <property type="entry name" value="Polyketide_cyc2"/>
    <property type="match status" value="1"/>
</dbReference>
<accession>A0A1H2KC73</accession>